<feature type="compositionally biased region" description="Basic residues" evidence="7">
    <location>
        <begin position="422"/>
        <end position="431"/>
    </location>
</feature>
<evidence type="ECO:0000259" key="9">
    <source>
        <dbReference type="Pfam" id="PF25987"/>
    </source>
</evidence>
<dbReference type="PANTHER" id="PTHR35578">
    <property type="entry name" value="PROLINE-RICH TRANSMEMBRANE PROTEIN 4-RELATED"/>
    <property type="match status" value="1"/>
</dbReference>
<evidence type="ECO:0000256" key="1">
    <source>
        <dbReference type="ARBA" id="ARBA00004141"/>
    </source>
</evidence>
<feature type="domain" description="Proline-rich transmembrane protein 3/4" evidence="9">
    <location>
        <begin position="29"/>
        <end position="217"/>
    </location>
</feature>
<keyword evidence="5 8" id="KW-1133">Transmembrane helix</keyword>
<keyword evidence="4" id="KW-0732">Signal</keyword>
<evidence type="ECO:0000256" key="6">
    <source>
        <dbReference type="ARBA" id="ARBA00023136"/>
    </source>
</evidence>
<evidence type="ECO:0000256" key="7">
    <source>
        <dbReference type="SAM" id="MobiDB-lite"/>
    </source>
</evidence>
<evidence type="ECO:0000256" key="8">
    <source>
        <dbReference type="SAM" id="Phobius"/>
    </source>
</evidence>
<accession>A0A0L8GDV2</accession>
<feature type="transmembrane region" description="Helical" evidence="8">
    <location>
        <begin position="117"/>
        <end position="139"/>
    </location>
</feature>
<reference evidence="10" key="1">
    <citation type="submission" date="2015-07" db="EMBL/GenBank/DDBJ databases">
        <title>MeaNS - Measles Nucleotide Surveillance Program.</title>
        <authorList>
            <person name="Tran T."/>
            <person name="Druce J."/>
        </authorList>
    </citation>
    <scope>NUCLEOTIDE SEQUENCE</scope>
    <source>
        <strain evidence="10">UCB-OBI-ISO-001</strain>
        <tissue evidence="10">Gonad</tissue>
    </source>
</reference>
<evidence type="ECO:0000256" key="5">
    <source>
        <dbReference type="ARBA" id="ARBA00022989"/>
    </source>
</evidence>
<name>A0A0L8GDV2_OCTBM</name>
<keyword evidence="6 8" id="KW-0472">Membrane</keyword>
<feature type="transmembrane region" description="Helical" evidence="8">
    <location>
        <begin position="45"/>
        <end position="66"/>
    </location>
</feature>
<feature type="transmembrane region" description="Helical" evidence="8">
    <location>
        <begin position="484"/>
        <end position="510"/>
    </location>
</feature>
<keyword evidence="2" id="KW-0597">Phosphoprotein</keyword>
<protein>
    <recommendedName>
        <fullName evidence="9">Proline-rich transmembrane protein 3/4 domain-containing protein</fullName>
    </recommendedName>
</protein>
<feature type="region of interest" description="Disordered" evidence="7">
    <location>
        <begin position="417"/>
        <end position="445"/>
    </location>
</feature>
<feature type="transmembrane region" description="Helical" evidence="8">
    <location>
        <begin position="78"/>
        <end position="97"/>
    </location>
</feature>
<dbReference type="EMBL" id="KQ422290">
    <property type="protein sequence ID" value="KOF75186.1"/>
    <property type="molecule type" value="Genomic_DNA"/>
</dbReference>
<evidence type="ECO:0000256" key="4">
    <source>
        <dbReference type="ARBA" id="ARBA00022729"/>
    </source>
</evidence>
<feature type="transmembrane region" description="Helical" evidence="8">
    <location>
        <begin position="151"/>
        <end position="172"/>
    </location>
</feature>
<sequence>MWMSEPFLTDINVARVNNFSLSTIPLIATPDWRNVSDIWWWSWNVHVYTVALLFYLLSTFCILSLFRGRKRLKKKTFGVTLSILFAIGIFRGSYFVLDPYGSNNLLPVVFRQLLFDITYPCLTTSYSLVQIMILRITKVDVGPTRIVNKQFFLFVTTFYFVCLTVVDISTGIHHDLRLLLLLPNAFFIIWSIYLSVTFIYNGFKLTHYVAEIKKARKELSSYSLAKRSCSQENMLSRSATTQRLTKPQIRITDEDNQTYSIVSEDESTMSDLNELAIFSPATNKELKTMSAKVGSLLDSRLLLKAQTADFQLLAEDSVATETTLADSTCQELNDAKNGDFVNLQYLMNENCSMLHNSDLYLEETLDETEFKERRNSVRSNWCNISAILPHTTTSTDITDCDESYLVDNGYMADTEVPTSCPRSKKHKNKRKCSVDPSESRDADSLETPLSIATSWHPKLMVSSPSTLSLHRIRQSRMLHRVMRLTYNTTFLLIVACLFQLYSLFGIYGLFSRIANPDPWPWLVFQTFYSGSAKVTGRISTRLTKNKSWGRFARLKAVLQHGHSQMTETSKKVKSTIRFLLHYFQENGYILMKFYRNTFQMVITAIKKFVGEMFSKESFDCGHAGAPPLVEQINPRTYSL</sequence>
<dbReference type="OrthoDB" id="10066605at2759"/>
<organism evidence="10">
    <name type="scientific">Octopus bimaculoides</name>
    <name type="common">California two-spotted octopus</name>
    <dbReference type="NCBI Taxonomy" id="37653"/>
    <lineage>
        <taxon>Eukaryota</taxon>
        <taxon>Metazoa</taxon>
        <taxon>Spiralia</taxon>
        <taxon>Lophotrochozoa</taxon>
        <taxon>Mollusca</taxon>
        <taxon>Cephalopoda</taxon>
        <taxon>Coleoidea</taxon>
        <taxon>Octopodiformes</taxon>
        <taxon>Octopoda</taxon>
        <taxon>Incirrata</taxon>
        <taxon>Octopodidae</taxon>
        <taxon>Octopus</taxon>
    </lineage>
</organism>
<proteinExistence type="predicted"/>
<evidence type="ECO:0000256" key="3">
    <source>
        <dbReference type="ARBA" id="ARBA00022692"/>
    </source>
</evidence>
<keyword evidence="3 8" id="KW-0812">Transmembrane</keyword>
<dbReference type="InterPro" id="IPR052836">
    <property type="entry name" value="PRRT_domain-containing"/>
</dbReference>
<gene>
    <name evidence="10" type="ORF">OCBIM_22035145mg</name>
</gene>
<feature type="transmembrane region" description="Helical" evidence="8">
    <location>
        <begin position="178"/>
        <end position="203"/>
    </location>
</feature>
<dbReference type="Pfam" id="PF25987">
    <property type="entry name" value="PRRT3"/>
    <property type="match status" value="1"/>
</dbReference>
<dbReference type="AlphaFoldDB" id="A0A0L8GDV2"/>
<evidence type="ECO:0000256" key="2">
    <source>
        <dbReference type="ARBA" id="ARBA00022553"/>
    </source>
</evidence>
<dbReference type="InterPro" id="IPR059081">
    <property type="entry name" value="PRRT3-4"/>
</dbReference>
<dbReference type="PANTHER" id="PTHR35578:SF6">
    <property type="entry name" value="PROLINE-RICH TRANSMEMBRANE PROTEIN 4"/>
    <property type="match status" value="1"/>
</dbReference>
<comment type="subcellular location">
    <subcellularLocation>
        <location evidence="1">Membrane</location>
        <topology evidence="1">Multi-pass membrane protein</topology>
    </subcellularLocation>
</comment>
<evidence type="ECO:0000313" key="10">
    <source>
        <dbReference type="EMBL" id="KOF75186.1"/>
    </source>
</evidence>